<comment type="caution">
    <text evidence="1">The sequence shown here is derived from an EMBL/GenBank/DDBJ whole genome shotgun (WGS) entry which is preliminary data.</text>
</comment>
<accession>A0A9W9XUP1</accession>
<gene>
    <name evidence="1" type="ORF">N7463_006584</name>
</gene>
<dbReference type="AlphaFoldDB" id="A0A9W9XUP1"/>
<name>A0A9W9XUP1_9EURO</name>
<dbReference type="PANTHER" id="PTHR37844">
    <property type="entry name" value="SER/THR PROTEIN PHOSPHATASE SUPERFAMILY (AFU_ORTHOLOGUE AFUA_1G14840)"/>
    <property type="match status" value="1"/>
</dbReference>
<dbReference type="Proteomes" id="UP001149954">
    <property type="component" value="Unassembled WGS sequence"/>
</dbReference>
<dbReference type="InterPro" id="IPR029052">
    <property type="entry name" value="Metallo-depent_PP-like"/>
</dbReference>
<organism evidence="1 2">
    <name type="scientific">Penicillium fimorum</name>
    <dbReference type="NCBI Taxonomy" id="1882269"/>
    <lineage>
        <taxon>Eukaryota</taxon>
        <taxon>Fungi</taxon>
        <taxon>Dikarya</taxon>
        <taxon>Ascomycota</taxon>
        <taxon>Pezizomycotina</taxon>
        <taxon>Eurotiomycetes</taxon>
        <taxon>Eurotiomycetidae</taxon>
        <taxon>Eurotiales</taxon>
        <taxon>Aspergillaceae</taxon>
        <taxon>Penicillium</taxon>
    </lineage>
</organism>
<dbReference type="PANTHER" id="PTHR37844:SF2">
    <property type="entry name" value="SER_THR PROTEIN PHOSPHATASE SUPERFAMILY (AFU_ORTHOLOGUE AFUA_1G14840)"/>
    <property type="match status" value="1"/>
</dbReference>
<keyword evidence="2" id="KW-1185">Reference proteome</keyword>
<reference evidence="1" key="2">
    <citation type="journal article" date="2023" name="IMA Fungus">
        <title>Comparative genomic study of the Penicillium genus elucidates a diverse pangenome and 15 lateral gene transfer events.</title>
        <authorList>
            <person name="Petersen C."/>
            <person name="Sorensen T."/>
            <person name="Nielsen M.R."/>
            <person name="Sondergaard T.E."/>
            <person name="Sorensen J.L."/>
            <person name="Fitzpatrick D.A."/>
            <person name="Frisvad J.C."/>
            <person name="Nielsen K.L."/>
        </authorList>
    </citation>
    <scope>NUCLEOTIDE SEQUENCE</scope>
    <source>
        <strain evidence="1">IBT 29495</strain>
    </source>
</reference>
<sequence length="190" mass="21496">MRSFQASMDKKSSMGKFVFLDQTRYDVTKDLTVLGCTLFSQISIPQEFTVESRMVDFKDILRWDVDSHNAAHQSDVEWLNTQVSTISKTEPLRRIVIFTHHSPTVDSRSTDPKHIGSGVSTGFATDLSCEECWTNPAVVAWAFGHTHFNCDFTDANGKAIISNQKGYRLIPAKGFNPERTFYIGEHQRKG</sequence>
<dbReference type="OrthoDB" id="550558at2759"/>
<evidence type="ECO:0000313" key="1">
    <source>
        <dbReference type="EMBL" id="KAJ5503710.1"/>
    </source>
</evidence>
<proteinExistence type="predicted"/>
<protein>
    <recommendedName>
        <fullName evidence="3">Calcineurin-like phosphoesterase domain-containing protein</fullName>
    </recommendedName>
</protein>
<dbReference type="SUPFAM" id="SSF56300">
    <property type="entry name" value="Metallo-dependent phosphatases"/>
    <property type="match status" value="1"/>
</dbReference>
<evidence type="ECO:0000313" key="2">
    <source>
        <dbReference type="Proteomes" id="UP001149954"/>
    </source>
</evidence>
<reference evidence="1" key="1">
    <citation type="submission" date="2022-12" db="EMBL/GenBank/DDBJ databases">
        <authorList>
            <person name="Petersen C."/>
        </authorList>
    </citation>
    <scope>NUCLEOTIDE SEQUENCE</scope>
    <source>
        <strain evidence="1">IBT 29495</strain>
    </source>
</reference>
<evidence type="ECO:0008006" key="3">
    <source>
        <dbReference type="Google" id="ProtNLM"/>
    </source>
</evidence>
<dbReference type="EMBL" id="JAPWDS010000003">
    <property type="protein sequence ID" value="KAJ5503710.1"/>
    <property type="molecule type" value="Genomic_DNA"/>
</dbReference>